<feature type="region of interest" description="Disordered" evidence="1">
    <location>
        <begin position="494"/>
        <end position="516"/>
    </location>
</feature>
<evidence type="ECO:0000256" key="1">
    <source>
        <dbReference type="SAM" id="MobiDB-lite"/>
    </source>
</evidence>
<dbReference type="PANTHER" id="PTHR47803:SF1">
    <property type="entry name" value="TRNA-SPECIFIC ADENOSINE DEAMINASE 1"/>
    <property type="match status" value="1"/>
</dbReference>
<sequence length="516" mass="55815">MTARDGSDVTADQVVEAVFSRYRASLARSHRLQSSSSSSATGQVIEWTILAAVCLVSPSGVIKATPIALGTGTKTLPFSKLRHPALGDVLHDCHAEVMARRAARTWLAKRIAAESTARKLSLTEIDGLPLLLQRDEQTGRVGLRKDVECWWYVSTLPCGECSSPSLMRRRQEQDKLAVAATAECQDTAAVVSPDASAGSSLSVVRGRHNLLADNTAPPELRTVPGRWDSLPSISHSCTDKLLFWSQVGWQGAALSHWIDPIGIDALVVSSPVRDHQDLIAAEVQRGLDVRLRMSACQAESVDVKPPPVVIISDRLFDHSQEVLAPLYPPTTDLIPSWTSSSWIMPSATDGRAKDIEIVVGGIKQGGSLRRSPSDGPLREKARSRLCKLDYLMLLERCGLVDTNLERQTYAAVKGKELEALEGAGVVAYRERKCRMRGSDGEGAAAWDRVEAWLRAHQQQEEASDGEKAGDAQHSTDAAPLAGWLITPTDVERFTAASQKANGKAASQKANGNKKVG</sequence>
<dbReference type="PROSITE" id="PS50141">
    <property type="entry name" value="A_DEAMIN_EDITASE"/>
    <property type="match status" value="1"/>
</dbReference>
<name>A0A316UWL2_9BASI</name>
<organism evidence="3 4">
    <name type="scientific">Jaminaea rosea</name>
    <dbReference type="NCBI Taxonomy" id="1569628"/>
    <lineage>
        <taxon>Eukaryota</taxon>
        <taxon>Fungi</taxon>
        <taxon>Dikarya</taxon>
        <taxon>Basidiomycota</taxon>
        <taxon>Ustilaginomycotina</taxon>
        <taxon>Exobasidiomycetes</taxon>
        <taxon>Microstromatales</taxon>
        <taxon>Microstromatales incertae sedis</taxon>
        <taxon>Jaminaea</taxon>
    </lineage>
</organism>
<accession>A0A316UWL2</accession>
<gene>
    <name evidence="3" type="ORF">BDZ90DRAFT_117442</name>
</gene>
<dbReference type="GeneID" id="37025088"/>
<dbReference type="InterPro" id="IPR042935">
    <property type="entry name" value="Tad1"/>
</dbReference>
<dbReference type="EMBL" id="KZ819663">
    <property type="protein sequence ID" value="PWN29686.1"/>
    <property type="molecule type" value="Genomic_DNA"/>
</dbReference>
<dbReference type="SMART" id="SM00552">
    <property type="entry name" value="ADEAMc"/>
    <property type="match status" value="1"/>
</dbReference>
<protein>
    <recommendedName>
        <fullName evidence="2">A to I editase domain-containing protein</fullName>
    </recommendedName>
</protein>
<dbReference type="GO" id="GO:0002100">
    <property type="term" value="P:tRNA wobble adenosine to inosine editing"/>
    <property type="evidence" value="ECO:0007669"/>
    <property type="project" value="InterPro"/>
</dbReference>
<dbReference type="RefSeq" id="XP_025364298.1">
    <property type="nucleotide sequence ID" value="XM_025503265.1"/>
</dbReference>
<dbReference type="InterPro" id="IPR002466">
    <property type="entry name" value="A_deamin"/>
</dbReference>
<dbReference type="Proteomes" id="UP000245884">
    <property type="component" value="Unassembled WGS sequence"/>
</dbReference>
<dbReference type="GO" id="GO:0003723">
    <property type="term" value="F:RNA binding"/>
    <property type="evidence" value="ECO:0007669"/>
    <property type="project" value="InterPro"/>
</dbReference>
<proteinExistence type="predicted"/>
<dbReference type="OrthoDB" id="10268011at2759"/>
<dbReference type="PANTHER" id="PTHR47803">
    <property type="entry name" value="TRNA-SPECIFIC ADENOSINE DEAMINASE 1"/>
    <property type="match status" value="1"/>
</dbReference>
<evidence type="ECO:0000259" key="2">
    <source>
        <dbReference type="PROSITE" id="PS50141"/>
    </source>
</evidence>
<evidence type="ECO:0000313" key="4">
    <source>
        <dbReference type="Proteomes" id="UP000245884"/>
    </source>
</evidence>
<keyword evidence="4" id="KW-1185">Reference proteome</keyword>
<dbReference type="Pfam" id="PF02137">
    <property type="entry name" value="A_deamin"/>
    <property type="match status" value="1"/>
</dbReference>
<feature type="domain" description="A to I editase" evidence="2">
    <location>
        <begin position="68"/>
        <end position="396"/>
    </location>
</feature>
<feature type="region of interest" description="Disordered" evidence="1">
    <location>
        <begin position="456"/>
        <end position="481"/>
    </location>
</feature>
<dbReference type="GO" id="GO:0043829">
    <property type="term" value="F:tRNA-specific adenosine-37 deaminase activity"/>
    <property type="evidence" value="ECO:0007669"/>
    <property type="project" value="TreeGrafter"/>
</dbReference>
<dbReference type="STRING" id="1569628.A0A316UWL2"/>
<dbReference type="AlphaFoldDB" id="A0A316UWL2"/>
<feature type="compositionally biased region" description="Basic and acidic residues" evidence="1">
    <location>
        <begin position="456"/>
        <end position="470"/>
    </location>
</feature>
<reference evidence="3 4" key="1">
    <citation type="journal article" date="2018" name="Mol. Biol. Evol.">
        <title>Broad Genomic Sampling Reveals a Smut Pathogenic Ancestry of the Fungal Clade Ustilaginomycotina.</title>
        <authorList>
            <person name="Kijpornyongpan T."/>
            <person name="Mondo S.J."/>
            <person name="Barry K."/>
            <person name="Sandor L."/>
            <person name="Lee J."/>
            <person name="Lipzen A."/>
            <person name="Pangilinan J."/>
            <person name="LaButti K."/>
            <person name="Hainaut M."/>
            <person name="Henrissat B."/>
            <person name="Grigoriev I.V."/>
            <person name="Spatafora J.W."/>
            <person name="Aime M.C."/>
        </authorList>
    </citation>
    <scope>NUCLEOTIDE SEQUENCE [LARGE SCALE GENOMIC DNA]</scope>
    <source>
        <strain evidence="3 4">MCA 5214</strain>
    </source>
</reference>
<evidence type="ECO:0000313" key="3">
    <source>
        <dbReference type="EMBL" id="PWN29686.1"/>
    </source>
</evidence>